<reference evidence="2 3" key="1">
    <citation type="submission" date="2019-12" db="EMBL/GenBank/DDBJ databases">
        <title>Mucilaginibacter sp. HMF7410 genome sequencing and assembly.</title>
        <authorList>
            <person name="Kang H."/>
            <person name="Cha I."/>
            <person name="Kim H."/>
            <person name="Joh K."/>
        </authorList>
    </citation>
    <scope>NUCLEOTIDE SEQUENCE [LARGE SCALE GENOMIC DNA]</scope>
    <source>
        <strain evidence="2 3">HMF7410</strain>
    </source>
</reference>
<dbReference type="Proteomes" id="UP000462014">
    <property type="component" value="Unassembled WGS sequence"/>
</dbReference>
<comment type="caution">
    <text evidence="2">The sequence shown here is derived from an EMBL/GenBank/DDBJ whole genome shotgun (WGS) entry which is preliminary data.</text>
</comment>
<name>A0A7K1SV82_9SPHI</name>
<evidence type="ECO:0000313" key="3">
    <source>
        <dbReference type="Proteomes" id="UP000462014"/>
    </source>
</evidence>
<dbReference type="RefSeq" id="WP_157565341.1">
    <property type="nucleotide sequence ID" value="NZ_WPIK01000005.1"/>
</dbReference>
<evidence type="ECO:0008006" key="4">
    <source>
        <dbReference type="Google" id="ProtNLM"/>
    </source>
</evidence>
<gene>
    <name evidence="2" type="ORF">GO621_06565</name>
</gene>
<dbReference type="AlphaFoldDB" id="A0A7K1SV82"/>
<protein>
    <recommendedName>
        <fullName evidence="4">Tetratricopeptide repeat protein</fullName>
    </recommendedName>
</protein>
<evidence type="ECO:0000256" key="1">
    <source>
        <dbReference type="SAM" id="MobiDB-lite"/>
    </source>
</evidence>
<feature type="region of interest" description="Disordered" evidence="1">
    <location>
        <begin position="332"/>
        <end position="358"/>
    </location>
</feature>
<keyword evidence="3" id="KW-1185">Reference proteome</keyword>
<organism evidence="2 3">
    <name type="scientific">Mucilaginibacter arboris</name>
    <dbReference type="NCBI Taxonomy" id="2682090"/>
    <lineage>
        <taxon>Bacteria</taxon>
        <taxon>Pseudomonadati</taxon>
        <taxon>Bacteroidota</taxon>
        <taxon>Sphingobacteriia</taxon>
        <taxon>Sphingobacteriales</taxon>
        <taxon>Sphingobacteriaceae</taxon>
        <taxon>Mucilaginibacter</taxon>
    </lineage>
</organism>
<evidence type="ECO:0000313" key="2">
    <source>
        <dbReference type="EMBL" id="MVN21194.1"/>
    </source>
</evidence>
<dbReference type="EMBL" id="WPIK01000005">
    <property type="protein sequence ID" value="MVN21194.1"/>
    <property type="molecule type" value="Genomic_DNA"/>
</dbReference>
<sequence>MDQIQNGQLPEFLKPLLAHPATANLSHLQALEALVQTYPQCSVFHLLLAKAAQNSEPGIAAKALQSAAVHAANREVLFRLIHQPELIKLPKPEVVYPFVLVPAAATLGSNASFTEEKSATEDDEIILLEETYPAETVDASFTEEKTALPQEENLSAETPFEETADASFTGEKLVTEQLSTQNDPLAYLNPEEAMAAENDLRVEDVGLNFINQSAEEIVFPMEEVAAPPEEDTAIQEAKPEIAHPSFTQEIDEEVYDEITAIEDIRIEPVKQVVVPEETAPAVITEPEKATEGPSVFTVQDKAEKDMLSSIASIDYFTFNNKFGQNPTQQLHNAEENSLENPEVDPENSVIPEEKEPETVSKYHDDKMPYTFMWWLDKTRKEYAGTYQPYIKHTTAQKTNPGLSVGPELHQQYIESIFHTKPPHGLAENNLKTAAEPPVKRKEDQLIERFIIEEPHIHPPSSEKLDTENKAKKSSEDADVLVTETLAKIYLDQMLYHKALDTYKKLLLKFPEKSRYFTDQIELIEKKIN</sequence>
<proteinExistence type="predicted"/>
<accession>A0A7K1SV82</accession>